<dbReference type="InterPro" id="IPR007110">
    <property type="entry name" value="Ig-like_dom"/>
</dbReference>
<feature type="compositionally biased region" description="Low complexity" evidence="11">
    <location>
        <begin position="1606"/>
        <end position="1621"/>
    </location>
</feature>
<feature type="domain" description="Ig-like" evidence="13">
    <location>
        <begin position="3472"/>
        <end position="3552"/>
    </location>
</feature>
<dbReference type="SMART" id="SM00408">
    <property type="entry name" value="IGc2"/>
    <property type="match status" value="12"/>
</dbReference>
<feature type="region of interest" description="Disordered" evidence="11">
    <location>
        <begin position="2098"/>
        <end position="2118"/>
    </location>
</feature>
<feature type="domain" description="Ig-like" evidence="13">
    <location>
        <begin position="2971"/>
        <end position="3096"/>
    </location>
</feature>
<dbReference type="SMART" id="SM00406">
    <property type="entry name" value="IGv"/>
    <property type="match status" value="3"/>
</dbReference>
<keyword evidence="2" id="KW-0433">Leucine-rich repeat</keyword>
<dbReference type="PROSITE" id="PS50835">
    <property type="entry name" value="IG_LIKE"/>
    <property type="match status" value="12"/>
</dbReference>
<dbReference type="KEGG" id="pmrn:116938045"/>
<dbReference type="InterPro" id="IPR003599">
    <property type="entry name" value="Ig_sub"/>
</dbReference>
<dbReference type="InterPro" id="IPR013106">
    <property type="entry name" value="Ig_V-set"/>
</dbReference>
<feature type="compositionally biased region" description="Basic and acidic residues" evidence="11">
    <location>
        <begin position="1324"/>
        <end position="1340"/>
    </location>
</feature>
<feature type="domain" description="Ig-like" evidence="13">
    <location>
        <begin position="481"/>
        <end position="594"/>
    </location>
</feature>
<dbReference type="SMART" id="SM00082">
    <property type="entry name" value="LRRCT"/>
    <property type="match status" value="1"/>
</dbReference>
<feature type="compositionally biased region" description="Acidic residues" evidence="11">
    <location>
        <begin position="1523"/>
        <end position="1549"/>
    </location>
</feature>
<comment type="subcellular location">
    <subcellularLocation>
        <location evidence="1">Membrane</location>
        <topology evidence="1">Single-pass membrane protein</topology>
    </subcellularLocation>
</comment>
<feature type="compositionally biased region" description="Acidic residues" evidence="11">
    <location>
        <begin position="1276"/>
        <end position="1291"/>
    </location>
</feature>
<feature type="compositionally biased region" description="Basic and acidic residues" evidence="11">
    <location>
        <begin position="1938"/>
        <end position="1950"/>
    </location>
</feature>
<keyword evidence="4 12" id="KW-0732">Signal</keyword>
<feature type="region of interest" description="Disordered" evidence="11">
    <location>
        <begin position="1724"/>
        <end position="2042"/>
    </location>
</feature>
<feature type="compositionally biased region" description="Acidic residues" evidence="11">
    <location>
        <begin position="1015"/>
        <end position="1026"/>
    </location>
</feature>
<keyword evidence="7" id="KW-0472">Membrane</keyword>
<proteinExistence type="predicted"/>
<evidence type="ECO:0000256" key="1">
    <source>
        <dbReference type="ARBA" id="ARBA00004167"/>
    </source>
</evidence>
<dbReference type="SMART" id="SM00409">
    <property type="entry name" value="IG"/>
    <property type="match status" value="12"/>
</dbReference>
<evidence type="ECO:0000256" key="8">
    <source>
        <dbReference type="ARBA" id="ARBA00023157"/>
    </source>
</evidence>
<dbReference type="Pfam" id="PF13855">
    <property type="entry name" value="LRR_8"/>
    <property type="match status" value="1"/>
</dbReference>
<feature type="compositionally biased region" description="Basic and acidic residues" evidence="11">
    <location>
        <begin position="1075"/>
        <end position="1087"/>
    </location>
</feature>
<feature type="domain" description="Ig-like" evidence="13">
    <location>
        <begin position="3558"/>
        <end position="3666"/>
    </location>
</feature>
<keyword evidence="5" id="KW-0677">Repeat</keyword>
<feature type="domain" description="Ig-like" evidence="13">
    <location>
        <begin position="3674"/>
        <end position="3774"/>
    </location>
</feature>
<feature type="domain" description="Ig-like" evidence="13">
    <location>
        <begin position="3102"/>
        <end position="3193"/>
    </location>
</feature>
<feature type="compositionally biased region" description="Basic and acidic residues" evidence="11">
    <location>
        <begin position="1780"/>
        <end position="1800"/>
    </location>
</feature>
<dbReference type="InterPro" id="IPR003591">
    <property type="entry name" value="Leu-rich_rpt_typical-subtyp"/>
</dbReference>
<feature type="compositionally biased region" description="Low complexity" evidence="11">
    <location>
        <begin position="2795"/>
        <end position="2813"/>
    </location>
</feature>
<feature type="compositionally biased region" description="Basic and acidic residues" evidence="11">
    <location>
        <begin position="1896"/>
        <end position="1907"/>
    </location>
</feature>
<dbReference type="PANTHER" id="PTHR45842:SF2">
    <property type="entry name" value="IMMUNOGLOBULIN SUPERFAMILY MEMBER 10"/>
    <property type="match status" value="1"/>
</dbReference>
<evidence type="ECO:0000256" key="10">
    <source>
        <dbReference type="ARBA" id="ARBA00023319"/>
    </source>
</evidence>
<feature type="domain" description="Ig-like" evidence="13">
    <location>
        <begin position="3779"/>
        <end position="3879"/>
    </location>
</feature>
<evidence type="ECO:0000313" key="15">
    <source>
        <dbReference type="RefSeq" id="XP_032801103.1"/>
    </source>
</evidence>
<feature type="region of interest" description="Disordered" evidence="11">
    <location>
        <begin position="2695"/>
        <end position="2725"/>
    </location>
</feature>
<dbReference type="InterPro" id="IPR013783">
    <property type="entry name" value="Ig-like_fold"/>
</dbReference>
<dbReference type="InterPro" id="IPR036179">
    <property type="entry name" value="Ig-like_dom_sf"/>
</dbReference>
<feature type="compositionally biased region" description="Basic and acidic residues" evidence="11">
    <location>
        <begin position="937"/>
        <end position="954"/>
    </location>
</feature>
<feature type="compositionally biased region" description="Low complexity" evidence="11">
    <location>
        <begin position="1161"/>
        <end position="1190"/>
    </location>
</feature>
<evidence type="ECO:0000256" key="11">
    <source>
        <dbReference type="SAM" id="MobiDB-lite"/>
    </source>
</evidence>
<evidence type="ECO:0000256" key="5">
    <source>
        <dbReference type="ARBA" id="ARBA00022737"/>
    </source>
</evidence>
<dbReference type="FunFam" id="3.80.10.10:FF:000103">
    <property type="entry name" value="Immunoglobulin superfamily member 10"/>
    <property type="match status" value="1"/>
</dbReference>
<feature type="compositionally biased region" description="Basic and acidic residues" evidence="11">
    <location>
        <begin position="1859"/>
        <end position="1869"/>
    </location>
</feature>
<feature type="domain" description="Ig-like" evidence="13">
    <location>
        <begin position="2869"/>
        <end position="2967"/>
    </location>
</feature>
<dbReference type="Pfam" id="PF13927">
    <property type="entry name" value="Ig_3"/>
    <property type="match status" value="2"/>
</dbReference>
<dbReference type="Gene3D" id="2.60.40.10">
    <property type="entry name" value="Immunoglobulins"/>
    <property type="match status" value="12"/>
</dbReference>
<feature type="domain" description="Ig-like" evidence="13">
    <location>
        <begin position="3887"/>
        <end position="3989"/>
    </location>
</feature>
<feature type="compositionally biased region" description="Acidic residues" evidence="11">
    <location>
        <begin position="1381"/>
        <end position="1435"/>
    </location>
</feature>
<evidence type="ECO:0000256" key="6">
    <source>
        <dbReference type="ARBA" id="ARBA00022989"/>
    </source>
</evidence>
<dbReference type="GO" id="GO:0016020">
    <property type="term" value="C:membrane"/>
    <property type="evidence" value="ECO:0007669"/>
    <property type="project" value="UniProtKB-SubCell"/>
</dbReference>
<feature type="region of interest" description="Disordered" evidence="11">
    <location>
        <begin position="2162"/>
        <end position="2182"/>
    </location>
</feature>
<dbReference type="Gene3D" id="3.80.10.10">
    <property type="entry name" value="Ribonuclease Inhibitor"/>
    <property type="match status" value="2"/>
</dbReference>
<accession>A0AAJ7SKH1</accession>
<keyword evidence="10" id="KW-0393">Immunoglobulin domain</keyword>
<feature type="region of interest" description="Disordered" evidence="11">
    <location>
        <begin position="731"/>
        <end position="762"/>
    </location>
</feature>
<evidence type="ECO:0000259" key="13">
    <source>
        <dbReference type="PROSITE" id="PS50835"/>
    </source>
</evidence>
<feature type="chain" id="PRO_5042475585" evidence="12">
    <location>
        <begin position="36"/>
        <end position="3994"/>
    </location>
</feature>
<feature type="compositionally biased region" description="Low complexity" evidence="11">
    <location>
        <begin position="1581"/>
        <end position="1595"/>
    </location>
</feature>
<reference evidence="15" key="1">
    <citation type="submission" date="2025-08" db="UniProtKB">
        <authorList>
            <consortium name="RefSeq"/>
        </authorList>
    </citation>
    <scope>IDENTIFICATION</scope>
    <source>
        <tissue evidence="15">Sperm</tissue>
    </source>
</reference>
<evidence type="ECO:0000256" key="4">
    <source>
        <dbReference type="ARBA" id="ARBA00022729"/>
    </source>
</evidence>
<feature type="compositionally biased region" description="Acidic residues" evidence="11">
    <location>
        <begin position="1443"/>
        <end position="1469"/>
    </location>
</feature>
<dbReference type="SUPFAM" id="SSF48726">
    <property type="entry name" value="Immunoglobulin"/>
    <property type="match status" value="12"/>
</dbReference>
<dbReference type="PANTHER" id="PTHR45842">
    <property type="entry name" value="SYNAPTIC ADHESION-LIKE MOLECULE SALM"/>
    <property type="match status" value="1"/>
</dbReference>
<evidence type="ECO:0000256" key="7">
    <source>
        <dbReference type="ARBA" id="ARBA00023136"/>
    </source>
</evidence>
<evidence type="ECO:0000256" key="9">
    <source>
        <dbReference type="ARBA" id="ARBA00023180"/>
    </source>
</evidence>
<dbReference type="InterPro" id="IPR032675">
    <property type="entry name" value="LRR_dom_sf"/>
</dbReference>
<feature type="compositionally biased region" description="Low complexity" evidence="11">
    <location>
        <begin position="2699"/>
        <end position="2716"/>
    </location>
</feature>
<feature type="compositionally biased region" description="Basic and acidic residues" evidence="11">
    <location>
        <begin position="1641"/>
        <end position="1657"/>
    </location>
</feature>
<evidence type="ECO:0000256" key="12">
    <source>
        <dbReference type="SAM" id="SignalP"/>
    </source>
</evidence>
<dbReference type="InterPro" id="IPR003598">
    <property type="entry name" value="Ig_sub2"/>
</dbReference>
<dbReference type="RefSeq" id="XP_032801103.1">
    <property type="nucleotide sequence ID" value="XM_032945212.1"/>
</dbReference>
<dbReference type="SUPFAM" id="SSF52058">
    <property type="entry name" value="L domain-like"/>
    <property type="match status" value="1"/>
</dbReference>
<feature type="compositionally biased region" description="Basic and acidic residues" evidence="11">
    <location>
        <begin position="1985"/>
        <end position="2001"/>
    </location>
</feature>
<dbReference type="Pfam" id="PF07679">
    <property type="entry name" value="I-set"/>
    <property type="match status" value="8"/>
</dbReference>
<dbReference type="FunFam" id="2.60.40.10:FF:000076">
    <property type="entry name" value="Leucine-rich repeat and Ig domain-containing 4"/>
    <property type="match status" value="1"/>
</dbReference>
<feature type="compositionally biased region" description="Basic and acidic residues" evidence="11">
    <location>
        <begin position="1096"/>
        <end position="1113"/>
    </location>
</feature>
<feature type="compositionally biased region" description="Acidic residues" evidence="11">
    <location>
        <begin position="891"/>
        <end position="901"/>
    </location>
</feature>
<evidence type="ECO:0000313" key="14">
    <source>
        <dbReference type="Proteomes" id="UP001318040"/>
    </source>
</evidence>
<sequence>MGRPLGTSAPPLRPAPALLVALVVLAALCQRPAAACPRQCTCYVPTDVHCTFRYLAAVPDGLSAGVERINLGYNSIAQLGAEAFANLGALELLMLHSNNIQSLPANVFKDLGSMQVLKMSYNKVKVINRETFHGMGAIVRLHLDHNKIEFVHPDAFGGLSTLRLLHLEGNLLRQLHPNTFVTFFLLDHVRVSAIRHLHLSDNDLESLPRDMMAYLGGLESLYLHGNPWACDCSLRWLLEWERAHEDVVKCKRDRAYRGGRLCATCASPPARANQELLGGATQLSCSRPAIRSPLKLRNSTLWEGSEGEQGAPPPPPPVDLRRPIGSVVLNVSDENGNRADLACNVQRPREGDAGAGVHPPRWEVADGVLSANLTYATSLACELGPEEMRTLWKIIAFYSEAPLRLARELMLSKEPHPSFRYRQAAPDGESRHFTGVRAAVMASPAWLMQDVIELRLDRRRTTLKTLYVAFTAEVSDARRLPGQADRNSWAMISRDRDAGTEAVALSGGVFELDCRAFGFPKPTVRWILPDGTFLPAHEGDDGGGGGTDRGQGDGRPARATASADGRLAVRAAVAADAGTYRCVATAREDHDVLAVRVEVLDFSSGRDVNGAVVAKHAGDALALPCAASGAPDPSVRWILPDGTTLGRPGAGGGQAVGGARVSANGTLTVEEVGDGGGGYYHCVAVNSHGVDLLTHRVVVKHRLRPPPLPARGRSTKARIELLLPGGGVGAGREAVVAPDEGSGGAGEAIDEEDDGDRGRASAAVAAAATATATRARRPYVRPAGAARRVPARPFRKGVVAAAAGHRAQTVEGRRGGSREEGEKDKDKEEEEEEESGARLNGRRTQTRPFREGTSAAPGRRKAQTTAERRRGSEETSQESGSSRNEKHDEERGEGEEEEEQVEEQKADEAGGRANGRRTQTRPFRKGTSDAMGGRKAQMVEERRAASREASRGQESEEENAEEGEDSGGRTNGRRIPARPFRKGISTAAGGRRPQTLEETPAEASPESSSSQNRNEEEEKEEEEEERESVRSSNGRRIPTRPFRKGAAVPGRHRAQPAEEEEEERRKPLQEGGGSSRKEEIGKDKSAEEDKEEKEEKEEKESAGRSRDRTDSGNEQRTPGRRWGAGGGAGGGSSRISQQIGRLDPKKWAEILSRVRNRNVARARTTSAPGPATMAGAPPTVAGAPSGATTSEPWQLVESEESESEEEREEEQEELLDAGTLTQAALPASVLELFEPEHGGGDGTGNGADRGESTSVDELEEEVEEIDEKESEREESTSVDELEEEVEEEDDEKDGKQPWENDDDDDDEDGKQPSENGVDDDDEDGKPSENEDDEKDGKQPWENDDDDDDGKQPSESDDDDDDEDGKQPSENDDEDGKQPSESDGDDDDEDGKEPWENEDDDGKQPSENDDDDEDGKQPSENDDEDGKEPSENDDYDDDRKQPSENDDDDEDGNDDNNDDENQTSEIDDDTDTKGTSESEETAEESQPPHETTPDFTSAPAWPESGLPAKPQGGTWHKSGTSREGEEEDKQVEEEETVEEEDDAEVGEEQPTDSATEQTGEGSNDGDDRGAHHTEPTTDAAETVDAWPDTAAPTAAKPAEHDPPVVTEAASSPERPAASPEHATAGRGRWPFAGRRRPPQRWRFQEAGERSNRFGDARRPPVPGFGARRGGYAGRMGPVDNQEGGGRNIGPIAVAKAKATTAVAATAKPEGPDLAVTLADKTIGAPKATADVPPEGLVEGADVDATRAGGRAVAAETTESQRAEDTLRSPGSDAVEPPELTRLAEEESGNRWEGPERLREADGGYGEVVGHGGVGGGDGEDGNARGVPQEPDGGRGNDNRATASSTVEEMFSVDNDNGGDNNRRDDDRGDDRGDDDGDNDDNHKQDEEAEQEEDVELSEIRTPVHESTRRGGSIVDGIFMEVGRGGNGGDGKLPAGSSRDPAEETECLRKAGDPGPMPTERLERRSHVALNSDVEVNPRSALSPAHKGPEESRPFPAAPRREPNAPGCRTSRRGVESLQGRGPRRRAKPTGSHHTAQKVPSKVTAEALGEPVLLPIHAAEKLLVEALTVEPTFREDLLLLLLLLLLIILLLPAGLMSRNGSGHAWDKGPTRDGAASRHDRRRLAWARAAAAHRHPCLPPELGGPRSAMEPSAVLPSGILRARASQRSAAAARKHPPEFPSCASPRRCLARFPMALRAAMPRNPSRTAWGRGRGPLAPNRARRAAIPQRPTQVPASPSAGRDRAAPLDRSRAGGRRPWDRRGPNGQLRPAEGLLPRRVPGRLGPEERVHGVGSHGSGGGVGPATHAARAGNGRDSHAEGVTSAAEGVPGDGGGLHAASPDHVGGSQVGQAAQREENREDPAPETAEQVAPPALVPPFRRQPVDPPHSAGTTATSADPGRPSERVGQPPAGPVLPERPASPSSGTAPGRWPVVDPRPQPPRPGAGQSVDVASSGQSGTIPRSGLAIASSSETTRGGGGLRGEAGEPAPGWPSPPGPGAEVPTPGHGDGTPDDRTGHTDNSIASTWGRPHGIPDAATPRPPGRELNRLQAPGTAGAGVLWRRPPTPHGAATEKPRVVKTTTQRPTTLKPVHNYRWDHALSRYVPVYLTPKPPPLAPRPWPFYATVRPPAAGAGGVGGRATNRPEITAFTAKPSGTTTTAAAVAPTESPHGRTKVTVNSIVIPGWPSGVKHRGSIVIHRTPGRFGSRSGQLHVSSSSSSSSSGGAGGGYNYNTNNGVRPGVSIIVHSAVVGHRPTQAPGQAAAAAAGGGGVATGARTTARSPFAGRRVPEWRPFGRPYRGPTGASTTVAAATTATAAATLPPPPPQRRYPMFDNKLQQPPRERAGDRQGPPGVVPPGVVPPAANAVPRAGAPQKPRIITGGGVGGTGTVTVAADADLYVDCQVEGNPPPTVTWMKVSTGAVIKANSRHGSRFEVFGNGTLAIRGAVLQDRGQYVCTAASALGAARLAVAVAVSAQPPRVLVAARHRDVTAPLGSVAELACPAEGRPAPQRAWVLPDRTVLRGAAAAAAAGPAAVPATGATIIIPTRNVHRPRLPACAPAGGRASLDANGTLRIADVSFADRGPYKCVASNSAGADTATVRLHVLGLPPSMLQGRRSDVTARAGAALALHCAARGTPAPSLRWVLAGGAQIRPSQYLDGRLFVYPNGTLLVKSVAPADAGAFECLATNSLGADRSVFVVTVEQHQQQQQQHQRRPLPDDVRPQRQQLPAIGREAGAVTEEGRAARPGAARIVASTPRRMQVSYGAMLQLACNASGTPAPRILWRLPSKKFVDIYSRSDERTRVLTDGSLVVAGASEADAGDYLCLARNALGDDAAATKVEVLLRPARIDGKGPGGDRRVRYGGDVKFDCVASGVPNPEISWKVPDGTLVNGAAAAGAGGGGGAAGGGGGGGGERSKRFVLFDNGTLFFDKMGVRDQGDYTCYAENKVGRDEMVVRVLVETRAARVEHKERNALVQATSGSTALLECQVSGEPAPRLAWSTPNGEVLLAPSSSASSSSPRLHVLADGSLEIRAARRRDAGDYTCSARNAAGSDARTVRLAVRDLPPAINGLAGDALAEPRREAALAHARKLLHCRAEARPPPDDHEDGDARPLPRVAWAVPGGVVLPAPYRGSRLVVHANGTLEIRNARPSDSADFVCVARSGDAESRLTVRLEVVDVLEAPSFPPAGGGGGGGGGEDETVAVEPGRRSALLNCSAEGSPRPRVAWTLPGGARLAPGQSAGRFSAGEDGALRVSEPGAGDAGRYRCAASNAAGVAERSLRLELGTRPRISPSASHPGGLVRVISGETVTLDCAAAGDPPPTVSWTLPGGALLESAAGAGAGAGAEHAGRFSLLPNGSLVVSDVTAHDRGNYVCRARSRLGEDSRLVPVIVIAYPPRITAGPPQTYHARPGTSLQLSCLAIGIPRPDITWELPDRTASLRRGGGAGGRRRSVRGETSGGGKFLVLPQGALVIPSAGPRDSGVYRCTARNLLGSDVKATYLYVL</sequence>
<feature type="domain" description="Ig-like" evidence="13">
    <location>
        <begin position="3239"/>
        <end position="3335"/>
    </location>
</feature>
<feature type="compositionally biased region" description="Basic and acidic residues" evidence="11">
    <location>
        <begin position="2102"/>
        <end position="2115"/>
    </location>
</feature>
<feature type="compositionally biased region" description="Low complexity" evidence="11">
    <location>
        <begin position="997"/>
        <end position="1012"/>
    </location>
</feature>
<feature type="compositionally biased region" description="Basic and acidic residues" evidence="11">
    <location>
        <begin position="1564"/>
        <end position="1574"/>
    </location>
</feature>
<feature type="compositionally biased region" description="Acidic residues" evidence="11">
    <location>
        <begin position="1254"/>
        <end position="1268"/>
    </location>
</feature>
<feature type="region of interest" description="Disordered" evidence="11">
    <location>
        <begin position="301"/>
        <end position="320"/>
    </location>
</feature>
<dbReference type="CDD" id="cd00096">
    <property type="entry name" value="Ig"/>
    <property type="match status" value="4"/>
</dbReference>
<feature type="region of interest" description="Disordered" evidence="11">
    <location>
        <begin position="2781"/>
        <end position="2848"/>
    </location>
</feature>
<feature type="compositionally biased region" description="Acidic residues" evidence="11">
    <location>
        <begin position="1341"/>
        <end position="1374"/>
    </location>
</feature>
<dbReference type="SMART" id="SM00369">
    <property type="entry name" value="LRR_TYP"/>
    <property type="match status" value="6"/>
</dbReference>
<feature type="compositionally biased region" description="Polar residues" evidence="11">
    <location>
        <begin position="1550"/>
        <end position="1560"/>
    </location>
</feature>
<dbReference type="InterPro" id="IPR013098">
    <property type="entry name" value="Ig_I-set"/>
</dbReference>
<dbReference type="InterPro" id="IPR001611">
    <property type="entry name" value="Leu-rich_rpt"/>
</dbReference>
<feature type="domain" description="Ig-like" evidence="13">
    <location>
        <begin position="3338"/>
        <end position="3452"/>
    </location>
</feature>
<feature type="domain" description="Ig-like" evidence="13">
    <location>
        <begin position="618"/>
        <end position="698"/>
    </location>
</feature>
<evidence type="ECO:0000256" key="3">
    <source>
        <dbReference type="ARBA" id="ARBA00022692"/>
    </source>
</evidence>
<keyword evidence="14" id="KW-1185">Reference proteome</keyword>
<feature type="compositionally biased region" description="Basic and acidic residues" evidence="11">
    <location>
        <begin position="2237"/>
        <end position="2259"/>
    </location>
</feature>
<keyword evidence="8" id="KW-1015">Disulfide bond</keyword>
<dbReference type="FunFam" id="2.60.40.10:FF:001377">
    <property type="entry name" value="Matrix remodeling associated 5"/>
    <property type="match status" value="1"/>
</dbReference>
<feature type="compositionally biased region" description="Gly residues" evidence="11">
    <location>
        <begin position="1122"/>
        <end position="1132"/>
    </location>
</feature>
<dbReference type="InterPro" id="IPR050467">
    <property type="entry name" value="LRFN"/>
</dbReference>
<feature type="compositionally biased region" description="Gly residues" evidence="11">
    <location>
        <begin position="1801"/>
        <end position="1815"/>
    </location>
</feature>
<feature type="compositionally biased region" description="Basic residues" evidence="11">
    <location>
        <begin position="914"/>
        <end position="924"/>
    </location>
</feature>
<feature type="region of interest" description="Disordered" evidence="11">
    <location>
        <begin position="537"/>
        <end position="562"/>
    </location>
</feature>
<protein>
    <submittedName>
        <fullName evidence="15">LOW QUALITY PROTEIN: uncharacterized protein LOC116938045</fullName>
    </submittedName>
</protein>
<feature type="signal peptide" evidence="12">
    <location>
        <begin position="1"/>
        <end position="35"/>
    </location>
</feature>
<dbReference type="InterPro" id="IPR000483">
    <property type="entry name" value="Cys-rich_flank_reg_C"/>
</dbReference>
<gene>
    <name evidence="15" type="primary">LOC116938045</name>
</gene>
<feature type="compositionally biased region" description="Acidic residues" evidence="11">
    <location>
        <begin position="1885"/>
        <end position="1895"/>
    </location>
</feature>
<feature type="compositionally biased region" description="Acidic residues" evidence="11">
    <location>
        <begin position="955"/>
        <end position="965"/>
    </location>
</feature>
<feature type="region of interest" description="Disordered" evidence="11">
    <location>
        <begin position="2200"/>
        <end position="2577"/>
    </location>
</feature>
<keyword evidence="6" id="KW-1133">Transmembrane helix</keyword>
<evidence type="ECO:0000256" key="2">
    <source>
        <dbReference type="ARBA" id="ARBA00022614"/>
    </source>
</evidence>
<organism evidence="14 15">
    <name type="scientific">Petromyzon marinus</name>
    <name type="common">Sea lamprey</name>
    <dbReference type="NCBI Taxonomy" id="7757"/>
    <lineage>
        <taxon>Eukaryota</taxon>
        <taxon>Metazoa</taxon>
        <taxon>Chordata</taxon>
        <taxon>Craniata</taxon>
        <taxon>Vertebrata</taxon>
        <taxon>Cyclostomata</taxon>
        <taxon>Hyperoartia</taxon>
        <taxon>Petromyzontiformes</taxon>
        <taxon>Petromyzontidae</taxon>
        <taxon>Petromyzon</taxon>
    </lineage>
</organism>
<feature type="compositionally biased region" description="Basic residues" evidence="11">
    <location>
        <begin position="971"/>
        <end position="981"/>
    </location>
</feature>
<dbReference type="Proteomes" id="UP001318040">
    <property type="component" value="Unplaced"/>
</dbReference>
<name>A0AAJ7SKH1_PETMA</name>
<feature type="compositionally biased region" description="Polar residues" evidence="11">
    <location>
        <begin position="2445"/>
        <end position="2455"/>
    </location>
</feature>
<feature type="compositionally biased region" description="Low complexity" evidence="11">
    <location>
        <begin position="731"/>
        <end position="740"/>
    </location>
</feature>
<feature type="compositionally biased region" description="Basic and acidic residues" evidence="11">
    <location>
        <begin position="811"/>
        <end position="826"/>
    </location>
</feature>
<feature type="compositionally biased region" description="Acidic residues" evidence="11">
    <location>
        <begin position="1299"/>
        <end position="1308"/>
    </location>
</feature>
<feature type="region of interest" description="Disordered" evidence="11">
    <location>
        <begin position="799"/>
        <end position="1685"/>
    </location>
</feature>
<feature type="compositionally biased region" description="Acidic residues" evidence="11">
    <location>
        <begin position="1197"/>
        <end position="1215"/>
    </location>
</feature>
<keyword evidence="3" id="KW-0812">Transmembrane</keyword>
<feature type="compositionally biased region" description="Gly residues" evidence="11">
    <location>
        <begin position="2289"/>
        <end position="2298"/>
    </location>
</feature>
<keyword evidence="9" id="KW-0325">Glycoprotein</keyword>